<dbReference type="EMBL" id="LAJE02000243">
    <property type="protein sequence ID" value="OEO29968.1"/>
    <property type="molecule type" value="Genomic_DNA"/>
</dbReference>
<evidence type="ECO:0000256" key="1">
    <source>
        <dbReference type="ARBA" id="ARBA00022729"/>
    </source>
</evidence>
<feature type="chain" id="PRO_5009190411" evidence="2">
    <location>
        <begin position="30"/>
        <end position="361"/>
    </location>
</feature>
<dbReference type="OrthoDB" id="9781639at2"/>
<dbReference type="InterPro" id="IPR052910">
    <property type="entry name" value="ABC-Purine-Binding"/>
</dbReference>
<dbReference type="RefSeq" id="WP_069910805.1">
    <property type="nucleotide sequence ID" value="NZ_LAJE02000243.1"/>
</dbReference>
<organism evidence="4 5">
    <name type="scientific">Devosia insulae DS-56</name>
    <dbReference type="NCBI Taxonomy" id="1116389"/>
    <lineage>
        <taxon>Bacteria</taxon>
        <taxon>Pseudomonadati</taxon>
        <taxon>Pseudomonadota</taxon>
        <taxon>Alphaproteobacteria</taxon>
        <taxon>Hyphomicrobiales</taxon>
        <taxon>Devosiaceae</taxon>
        <taxon>Devosia</taxon>
    </lineage>
</organism>
<dbReference type="PANTHER" id="PTHR43208">
    <property type="entry name" value="ABC TRANSPORTER SUBSTRATE-BINDING PROTEIN"/>
    <property type="match status" value="1"/>
</dbReference>
<protein>
    <submittedName>
        <fullName evidence="4">BMP family ABC transporter substrate-binding protein</fullName>
    </submittedName>
</protein>
<dbReference type="PANTHER" id="PTHR43208:SF1">
    <property type="entry name" value="ABC TRANSPORTER SUBSTRATE-BINDING PROTEIN"/>
    <property type="match status" value="1"/>
</dbReference>
<evidence type="ECO:0000313" key="5">
    <source>
        <dbReference type="Proteomes" id="UP000095463"/>
    </source>
</evidence>
<sequence length="361" mass="38741">MANLNRRHFIAAAGAAAAAVPLAGGTAFAQEKIKIGFIFLGPIGDYGWTWAHNKGREAVDAALGDKVETIYVENVAEDASAIPLIRDLAQQGCKLIFTTSYGYMDQTITVAAEFPDVKFEHCTGFKRADNVSTYNSKFHEGRAVLGTISGKLSKSGTLGYLGSYKVPEVVLGVNSFLLSAQKQNPDAKLKLVFIDSWFDPPKEAAATETLINLGCDIVTTHTDSPAALQILEQKGLYGFGQGADMSSFAPNAHLTAIEDIWGPYYVERVQAIVDGTWASADTWDGMKEGTVVISPYNKAVPADVVALADAVQAGYKDGTYDIFTGPIYDQDGNLKVEEGKVMTMAELAVIDWFVKGVESAA</sequence>
<evidence type="ECO:0000259" key="3">
    <source>
        <dbReference type="Pfam" id="PF02608"/>
    </source>
</evidence>
<keyword evidence="1 2" id="KW-0732">Signal</keyword>
<evidence type="ECO:0000256" key="2">
    <source>
        <dbReference type="SAM" id="SignalP"/>
    </source>
</evidence>
<dbReference type="GO" id="GO:0005886">
    <property type="term" value="C:plasma membrane"/>
    <property type="evidence" value="ECO:0007669"/>
    <property type="project" value="InterPro"/>
</dbReference>
<keyword evidence="5" id="KW-1185">Reference proteome</keyword>
<comment type="caution">
    <text evidence="4">The sequence shown here is derived from an EMBL/GenBank/DDBJ whole genome shotgun (WGS) entry which is preliminary data.</text>
</comment>
<dbReference type="InterPro" id="IPR006311">
    <property type="entry name" value="TAT_signal"/>
</dbReference>
<proteinExistence type="predicted"/>
<dbReference type="CDD" id="cd19963">
    <property type="entry name" value="PBP1_BMP-like"/>
    <property type="match status" value="1"/>
</dbReference>
<dbReference type="Gene3D" id="3.40.50.2300">
    <property type="match status" value="2"/>
</dbReference>
<dbReference type="Proteomes" id="UP000095463">
    <property type="component" value="Unassembled WGS sequence"/>
</dbReference>
<feature type="signal peptide" evidence="2">
    <location>
        <begin position="1"/>
        <end position="29"/>
    </location>
</feature>
<dbReference type="InterPro" id="IPR003760">
    <property type="entry name" value="PnrA-like"/>
</dbReference>
<feature type="domain" description="ABC transporter substrate-binding protein PnrA-like" evidence="3">
    <location>
        <begin position="33"/>
        <end position="297"/>
    </location>
</feature>
<evidence type="ECO:0000313" key="4">
    <source>
        <dbReference type="EMBL" id="OEO29968.1"/>
    </source>
</evidence>
<dbReference type="AlphaFoldDB" id="A0A1E5XN06"/>
<dbReference type="Pfam" id="PF02608">
    <property type="entry name" value="Bmp"/>
    <property type="match status" value="1"/>
</dbReference>
<reference evidence="4 5" key="1">
    <citation type="journal article" date="2015" name="Genome Announc.">
        <title>Genome Assemblies of Three Soil-Associated Devosia species: D. insulae, D. limi, and D. soli.</title>
        <authorList>
            <person name="Hassan Y.I."/>
            <person name="Lepp D."/>
            <person name="Zhou T."/>
        </authorList>
    </citation>
    <scope>NUCLEOTIDE SEQUENCE [LARGE SCALE GENOMIC DNA]</scope>
    <source>
        <strain evidence="4 5">DS-56</strain>
    </source>
</reference>
<dbReference type="PROSITE" id="PS51318">
    <property type="entry name" value="TAT"/>
    <property type="match status" value="1"/>
</dbReference>
<gene>
    <name evidence="4" type="ORF">VW23_023550</name>
</gene>
<accession>A0A1E5XN06</accession>
<name>A0A1E5XN06_9HYPH</name>